<evidence type="ECO:0000259" key="9">
    <source>
        <dbReference type="Pfam" id="PF02706"/>
    </source>
</evidence>
<dbReference type="AlphaFoldDB" id="A0A517YI69"/>
<dbReference type="Pfam" id="PF02706">
    <property type="entry name" value="Wzz"/>
    <property type="match status" value="1"/>
</dbReference>
<keyword evidence="2" id="KW-1003">Cell membrane</keyword>
<feature type="region of interest" description="Disordered" evidence="7">
    <location>
        <begin position="488"/>
        <end position="536"/>
    </location>
</feature>
<dbReference type="KEGG" id="aagg:ETAA8_50330"/>
<evidence type="ECO:0000313" key="10">
    <source>
        <dbReference type="EMBL" id="QDU29916.1"/>
    </source>
</evidence>
<dbReference type="PANTHER" id="PTHR32309:SF13">
    <property type="entry name" value="FERRIC ENTEROBACTIN TRANSPORT PROTEIN FEPE"/>
    <property type="match status" value="1"/>
</dbReference>
<keyword evidence="11" id="KW-1185">Reference proteome</keyword>
<evidence type="ECO:0000256" key="5">
    <source>
        <dbReference type="ARBA" id="ARBA00023136"/>
    </source>
</evidence>
<evidence type="ECO:0000256" key="4">
    <source>
        <dbReference type="ARBA" id="ARBA00022989"/>
    </source>
</evidence>
<feature type="domain" description="Polysaccharide chain length determinant N-terminal" evidence="9">
    <location>
        <begin position="8"/>
        <end position="104"/>
    </location>
</feature>
<evidence type="ECO:0000256" key="2">
    <source>
        <dbReference type="ARBA" id="ARBA00022475"/>
    </source>
</evidence>
<proteinExistence type="predicted"/>
<reference evidence="10 11" key="1">
    <citation type="submission" date="2019-02" db="EMBL/GenBank/DDBJ databases">
        <title>Deep-cultivation of Planctomycetes and their phenomic and genomic characterization uncovers novel biology.</title>
        <authorList>
            <person name="Wiegand S."/>
            <person name="Jogler M."/>
            <person name="Boedeker C."/>
            <person name="Pinto D."/>
            <person name="Vollmers J."/>
            <person name="Rivas-Marin E."/>
            <person name="Kohn T."/>
            <person name="Peeters S.H."/>
            <person name="Heuer A."/>
            <person name="Rast P."/>
            <person name="Oberbeckmann S."/>
            <person name="Bunk B."/>
            <person name="Jeske O."/>
            <person name="Meyerdierks A."/>
            <person name="Storesund J.E."/>
            <person name="Kallscheuer N."/>
            <person name="Luecker S."/>
            <person name="Lage O.M."/>
            <person name="Pohl T."/>
            <person name="Merkel B.J."/>
            <person name="Hornburger P."/>
            <person name="Mueller R.-W."/>
            <person name="Bruemmer F."/>
            <person name="Labrenz M."/>
            <person name="Spormann A.M."/>
            <person name="Op den Camp H."/>
            <person name="Overmann J."/>
            <person name="Amann R."/>
            <person name="Jetten M.S.M."/>
            <person name="Mascher T."/>
            <person name="Medema M.H."/>
            <person name="Devos D.P."/>
            <person name="Kaster A.-K."/>
            <person name="Ovreas L."/>
            <person name="Rohde M."/>
            <person name="Galperin M.Y."/>
            <person name="Jogler C."/>
        </authorList>
    </citation>
    <scope>NUCLEOTIDE SEQUENCE [LARGE SCALE GENOMIC DNA]</scope>
    <source>
        <strain evidence="10 11">ETA_A8</strain>
    </source>
</reference>
<dbReference type="OrthoDB" id="231505at2"/>
<feature type="compositionally biased region" description="Low complexity" evidence="7">
    <location>
        <begin position="498"/>
        <end position="507"/>
    </location>
</feature>
<feature type="transmembrane region" description="Helical" evidence="8">
    <location>
        <begin position="458"/>
        <end position="479"/>
    </location>
</feature>
<dbReference type="Proteomes" id="UP000315017">
    <property type="component" value="Chromosome"/>
</dbReference>
<feature type="coiled-coil region" evidence="6">
    <location>
        <begin position="206"/>
        <end position="240"/>
    </location>
</feature>
<evidence type="ECO:0000256" key="6">
    <source>
        <dbReference type="SAM" id="Coils"/>
    </source>
</evidence>
<dbReference type="GO" id="GO:0005886">
    <property type="term" value="C:plasma membrane"/>
    <property type="evidence" value="ECO:0007669"/>
    <property type="project" value="UniProtKB-SubCell"/>
</dbReference>
<gene>
    <name evidence="10" type="ORF">ETAA8_50330</name>
</gene>
<dbReference type="RefSeq" id="WP_145094502.1">
    <property type="nucleotide sequence ID" value="NZ_CP036274.1"/>
</dbReference>
<keyword evidence="3 8" id="KW-0812">Transmembrane</keyword>
<evidence type="ECO:0000313" key="11">
    <source>
        <dbReference type="Proteomes" id="UP000315017"/>
    </source>
</evidence>
<dbReference type="GO" id="GO:0004713">
    <property type="term" value="F:protein tyrosine kinase activity"/>
    <property type="evidence" value="ECO:0007669"/>
    <property type="project" value="TreeGrafter"/>
</dbReference>
<dbReference type="PANTHER" id="PTHR32309">
    <property type="entry name" value="TYROSINE-PROTEIN KINASE"/>
    <property type="match status" value="1"/>
</dbReference>
<evidence type="ECO:0000256" key="3">
    <source>
        <dbReference type="ARBA" id="ARBA00022692"/>
    </source>
</evidence>
<keyword evidence="6" id="KW-0175">Coiled coil</keyword>
<dbReference type="InterPro" id="IPR050445">
    <property type="entry name" value="Bact_polysacc_biosynth/exp"/>
</dbReference>
<accession>A0A517YI69</accession>
<dbReference type="EMBL" id="CP036274">
    <property type="protein sequence ID" value="QDU29916.1"/>
    <property type="molecule type" value="Genomic_DNA"/>
</dbReference>
<comment type="subcellular location">
    <subcellularLocation>
        <location evidence="1">Cell membrane</location>
        <topology evidence="1">Multi-pass membrane protein</topology>
    </subcellularLocation>
</comment>
<name>A0A517YI69_9BACT</name>
<keyword evidence="4 8" id="KW-1133">Transmembrane helix</keyword>
<protein>
    <submittedName>
        <fullName evidence="10">Chain length determinant protein</fullName>
    </submittedName>
</protein>
<organism evidence="10 11">
    <name type="scientific">Anatilimnocola aggregata</name>
    <dbReference type="NCBI Taxonomy" id="2528021"/>
    <lineage>
        <taxon>Bacteria</taxon>
        <taxon>Pseudomonadati</taxon>
        <taxon>Planctomycetota</taxon>
        <taxon>Planctomycetia</taxon>
        <taxon>Pirellulales</taxon>
        <taxon>Pirellulaceae</taxon>
        <taxon>Anatilimnocola</taxon>
    </lineage>
</organism>
<dbReference type="InterPro" id="IPR003856">
    <property type="entry name" value="LPS_length_determ_N"/>
</dbReference>
<sequence>MENLFQPEISFAQASDALWRHKGKALLAFVLVCSAAAFYLSTAKRVYESEAKLYVRVGRESVSLDPSATTGQVVTLTDSREGEVNAIEQLLVSRQLAEQVVDKLGPDTIFGRKTGGSANWSPKQAIKDALEKLEPYNLNPLKVYDIRDKAITTLQKNLRVTAVRKTSIVTVAYSADDPDTARDVVETLIDQAQGEHLRINRTKGSHDFFEKKESQLRGDLEALEAQLRDLKNESGFAELTTQRQLLLQRISSIKGQLLDTEADLSSATAEVKAREAELARIPELVTAEETTGQPETPENQMRTKLFDLEVLERGLATRQTDESPQLIAVREQIKQAKSIVGDEGVKTQTTKSLNKVRQESELALSARQSQMASLEAKQIALTRHLDEARAELRAFNQTEIQIAQLQRSIDLAAGQYGKYSEFVEQTRIDQELQNAKISSLNFMQRPSHSITPVNPKPLQVIAGGFVLACIASGGIVFLAERRRLSLLPPAGPPTESMQPEPARQPAPAREREPVEESASIAAMTLRRSEATPSLPR</sequence>
<evidence type="ECO:0000256" key="8">
    <source>
        <dbReference type="SAM" id="Phobius"/>
    </source>
</evidence>
<evidence type="ECO:0000256" key="1">
    <source>
        <dbReference type="ARBA" id="ARBA00004651"/>
    </source>
</evidence>
<keyword evidence="5 8" id="KW-0472">Membrane</keyword>
<evidence type="ECO:0000256" key="7">
    <source>
        <dbReference type="SAM" id="MobiDB-lite"/>
    </source>
</evidence>